<proteinExistence type="predicted"/>
<gene>
    <name evidence="1" type="ORF">AVDCRST_MAG18-2774</name>
</gene>
<feature type="non-terminal residue" evidence="1">
    <location>
        <position position="61"/>
    </location>
</feature>
<protein>
    <submittedName>
        <fullName evidence="1">SSU ribosomal protein S14p (S29e) @ SSU ribosomal protein S14p (S29e), zinc-dependent</fullName>
    </submittedName>
</protein>
<accession>A0A6J4VGQ7</accession>
<dbReference type="GO" id="GO:0005840">
    <property type="term" value="C:ribosome"/>
    <property type="evidence" value="ECO:0007669"/>
    <property type="project" value="UniProtKB-KW"/>
</dbReference>
<dbReference type="AlphaFoldDB" id="A0A6J4VGQ7"/>
<name>A0A6J4VGQ7_9BACT</name>
<sequence>GQEIDDREGGAHPEVHRARLQSLQALRAFARVYAEVRHLPDLLPRVGLHRPPAGCDQGEFL</sequence>
<keyword evidence="1" id="KW-0689">Ribosomal protein</keyword>
<evidence type="ECO:0000313" key="1">
    <source>
        <dbReference type="EMBL" id="CAA9577976.1"/>
    </source>
</evidence>
<organism evidence="1">
    <name type="scientific">uncultured Thermomicrobiales bacterium</name>
    <dbReference type="NCBI Taxonomy" id="1645740"/>
    <lineage>
        <taxon>Bacteria</taxon>
        <taxon>Pseudomonadati</taxon>
        <taxon>Thermomicrobiota</taxon>
        <taxon>Thermomicrobia</taxon>
        <taxon>Thermomicrobiales</taxon>
        <taxon>environmental samples</taxon>
    </lineage>
</organism>
<reference evidence="1" key="1">
    <citation type="submission" date="2020-02" db="EMBL/GenBank/DDBJ databases">
        <authorList>
            <person name="Meier V. D."/>
        </authorList>
    </citation>
    <scope>NUCLEOTIDE SEQUENCE</scope>
    <source>
        <strain evidence="1">AVDCRST_MAG18</strain>
    </source>
</reference>
<feature type="non-terminal residue" evidence="1">
    <location>
        <position position="1"/>
    </location>
</feature>
<dbReference type="EMBL" id="CADCWN010000211">
    <property type="protein sequence ID" value="CAA9577976.1"/>
    <property type="molecule type" value="Genomic_DNA"/>
</dbReference>
<keyword evidence="1" id="KW-0687">Ribonucleoprotein</keyword>